<keyword evidence="3" id="KW-1185">Reference proteome</keyword>
<dbReference type="Proteomes" id="UP000184480">
    <property type="component" value="Unassembled WGS sequence"/>
</dbReference>
<dbReference type="OrthoDB" id="1002654at2"/>
<dbReference type="STRING" id="1346286.SAMN05444362_12221"/>
<name>A0A1M5J7C5_9BACT</name>
<feature type="region of interest" description="Disordered" evidence="1">
    <location>
        <begin position="253"/>
        <end position="272"/>
    </location>
</feature>
<dbReference type="EMBL" id="FQUC01000022">
    <property type="protein sequence ID" value="SHG36140.1"/>
    <property type="molecule type" value="Genomic_DNA"/>
</dbReference>
<dbReference type="RefSeq" id="WP_062184624.1">
    <property type="nucleotide sequence ID" value="NZ_BBXL01000029.1"/>
</dbReference>
<evidence type="ECO:0000313" key="3">
    <source>
        <dbReference type="Proteomes" id="UP000184480"/>
    </source>
</evidence>
<proteinExistence type="predicted"/>
<evidence type="ECO:0000313" key="2">
    <source>
        <dbReference type="EMBL" id="SHG36140.1"/>
    </source>
</evidence>
<organism evidence="2 3">
    <name type="scientific">Dysgonomonas macrotermitis</name>
    <dbReference type="NCBI Taxonomy" id="1346286"/>
    <lineage>
        <taxon>Bacteria</taxon>
        <taxon>Pseudomonadati</taxon>
        <taxon>Bacteroidota</taxon>
        <taxon>Bacteroidia</taxon>
        <taxon>Bacteroidales</taxon>
        <taxon>Dysgonomonadaceae</taxon>
        <taxon>Dysgonomonas</taxon>
    </lineage>
</organism>
<accession>A0A1M5J7C5</accession>
<reference evidence="3" key="1">
    <citation type="submission" date="2016-11" db="EMBL/GenBank/DDBJ databases">
        <authorList>
            <person name="Varghese N."/>
            <person name="Submissions S."/>
        </authorList>
    </citation>
    <scope>NUCLEOTIDE SEQUENCE [LARGE SCALE GENOMIC DNA]</scope>
    <source>
        <strain evidence="3">DSM 27370</strain>
    </source>
</reference>
<protein>
    <recommendedName>
        <fullName evidence="4">Fusion protein</fullName>
    </recommendedName>
</protein>
<sequence>MTKLYSLFGGTTTDTEVKSVEVNQIIQMEGYSYSRDVVHKITHNQFGYHYHLINLRTLDFHQSEIIKPLSQKFGIGMYYDDKNIEFMTEEEVAELYAKAQAKRVDEMEQQRAEEKRREEVRVVGREWLRNNLPADAKAIIVGRLKQDESDSQTDYFASSTVSNVILGFSKHTRDIFSEMRKHASNFEGTAYLAEYNEDYEHREKYSMGAGYYLGESKYRGWIIEKEPIYNRERAIEEFAYTAGSPDGIHIKPNKTEKNINKTDNTNPNDSEQESIQIQSENLQFEIVDYSEKAITLFGDTKPIKNLLSAMGGKFNPRLTHNNEKKAGWIFSKTKREELEGVLNLNNNNNNNK</sequence>
<feature type="compositionally biased region" description="Polar residues" evidence="1">
    <location>
        <begin position="261"/>
        <end position="272"/>
    </location>
</feature>
<evidence type="ECO:0000256" key="1">
    <source>
        <dbReference type="SAM" id="MobiDB-lite"/>
    </source>
</evidence>
<dbReference type="AlphaFoldDB" id="A0A1M5J7C5"/>
<evidence type="ECO:0008006" key="4">
    <source>
        <dbReference type="Google" id="ProtNLM"/>
    </source>
</evidence>
<gene>
    <name evidence="2" type="ORF">SAMN05444362_12221</name>
</gene>